<dbReference type="PANTHER" id="PTHR36617:SF15">
    <property type="entry name" value="REVERSE TRANSCRIPTASE ZINC-BINDING DOMAIN-CONTAINING PROTEIN"/>
    <property type="match status" value="1"/>
</dbReference>
<name>A0ABQ4ZA31_9ASTR</name>
<accession>A0ABQ4ZA31</accession>
<dbReference type="InterPro" id="IPR026960">
    <property type="entry name" value="RVT-Znf"/>
</dbReference>
<dbReference type="PANTHER" id="PTHR36617">
    <property type="entry name" value="PROTEIN, PUTATIVE-RELATED"/>
    <property type="match status" value="1"/>
</dbReference>
<evidence type="ECO:0000313" key="3">
    <source>
        <dbReference type="Proteomes" id="UP001151760"/>
    </source>
</evidence>
<reference evidence="2" key="2">
    <citation type="submission" date="2022-01" db="EMBL/GenBank/DDBJ databases">
        <authorList>
            <person name="Yamashiro T."/>
            <person name="Shiraishi A."/>
            <person name="Satake H."/>
            <person name="Nakayama K."/>
        </authorList>
    </citation>
    <scope>NUCLEOTIDE SEQUENCE</scope>
</reference>
<keyword evidence="2" id="KW-0548">Nucleotidyltransferase</keyword>
<gene>
    <name evidence="2" type="ORF">Tco_0752573</name>
</gene>
<dbReference type="Pfam" id="PF13966">
    <property type="entry name" value="zf-RVT"/>
    <property type="match status" value="1"/>
</dbReference>
<dbReference type="EMBL" id="BQNB010011093">
    <property type="protein sequence ID" value="GJS86032.1"/>
    <property type="molecule type" value="Genomic_DNA"/>
</dbReference>
<protein>
    <submittedName>
        <fullName evidence="2">RNA-directed DNA polymerase, eukaryota</fullName>
    </submittedName>
</protein>
<reference evidence="2" key="1">
    <citation type="journal article" date="2022" name="Int. J. Mol. Sci.">
        <title>Draft Genome of Tanacetum Coccineum: Genomic Comparison of Closely Related Tanacetum-Family Plants.</title>
        <authorList>
            <person name="Yamashiro T."/>
            <person name="Shiraishi A."/>
            <person name="Nakayama K."/>
            <person name="Satake H."/>
        </authorList>
    </citation>
    <scope>NUCLEOTIDE SEQUENCE</scope>
</reference>
<dbReference type="GO" id="GO:0003964">
    <property type="term" value="F:RNA-directed DNA polymerase activity"/>
    <property type="evidence" value="ECO:0007669"/>
    <property type="project" value="UniProtKB-KW"/>
</dbReference>
<keyword evidence="3" id="KW-1185">Reference proteome</keyword>
<evidence type="ECO:0000259" key="1">
    <source>
        <dbReference type="Pfam" id="PF13966"/>
    </source>
</evidence>
<evidence type="ECO:0000313" key="2">
    <source>
        <dbReference type="EMBL" id="GJS86032.1"/>
    </source>
</evidence>
<organism evidence="2 3">
    <name type="scientific">Tanacetum coccineum</name>
    <dbReference type="NCBI Taxonomy" id="301880"/>
    <lineage>
        <taxon>Eukaryota</taxon>
        <taxon>Viridiplantae</taxon>
        <taxon>Streptophyta</taxon>
        <taxon>Embryophyta</taxon>
        <taxon>Tracheophyta</taxon>
        <taxon>Spermatophyta</taxon>
        <taxon>Magnoliopsida</taxon>
        <taxon>eudicotyledons</taxon>
        <taxon>Gunneridae</taxon>
        <taxon>Pentapetalae</taxon>
        <taxon>asterids</taxon>
        <taxon>campanulids</taxon>
        <taxon>Asterales</taxon>
        <taxon>Asteraceae</taxon>
        <taxon>Asteroideae</taxon>
        <taxon>Anthemideae</taxon>
        <taxon>Anthemidinae</taxon>
        <taxon>Tanacetum</taxon>
    </lineage>
</organism>
<dbReference type="Proteomes" id="UP001151760">
    <property type="component" value="Unassembled WGS sequence"/>
</dbReference>
<feature type="domain" description="Reverse transcriptase zinc-binding" evidence="1">
    <location>
        <begin position="216"/>
        <end position="287"/>
    </location>
</feature>
<sequence length="646" mass="73693">MERLRRDFFYGVKDGDRKIAWIKWTKVLASKKFGGLGVSSLFALNRALIFKWVWRFLSHDNSLWSRVIAAVHGSSSHPISAAYNSPWGTIIKEVKALNDKGINLVSHCKIRVGNGLRTSFWNDLWIGDNQLKLSFPRLFALEVNKDCSVADKLNAPFTASFRRQTRGGPEAQQLEQLTNLLDSVSLSNMEDRCFWDLNGEGVFQVKDVRSVLDETFLPKENIPTRWVKSIPIKVNVFVWKLVQDRIPTRLNLMSRNIFVPSVECPVCNNDSESSSHLFFGCQVAKEVLKLICRWWDLVLYDFDNYDGWLLWFKSIRLGSKLKGVLEGSVFLLSLQTQCTLDMLPSIILNFFLPAVISGWWLKQVLIYSVVSDAKVSKPTLLLDDSCLNVSEYSLSLIASNANNGMMGGFSFIADVANITENVFQSFNSVIAKASCATNHDMSANTVTLMLGARTWWCRIVTRSFRLSKDICHLRDSYELVVDMLVGPLVWLEFDSMAQVESVKLQRRRKRDIFGVRKMFSRFIPDGKMCLDRPESFTNVLIESFRDSIVIELIRIIGKTEFAYWLPILNTMESIPSLIHWKGRLQDGPYRGYSRGGCSWVEIDLWTLLKKARFVMIRTCIMKVVLRMQGTEFGEDAGEILGVSFSG</sequence>
<keyword evidence="2" id="KW-0808">Transferase</keyword>
<comment type="caution">
    <text evidence="2">The sequence shown here is derived from an EMBL/GenBank/DDBJ whole genome shotgun (WGS) entry which is preliminary data.</text>
</comment>
<keyword evidence="2" id="KW-0695">RNA-directed DNA polymerase</keyword>
<proteinExistence type="predicted"/>